<dbReference type="PANTHER" id="PTHR42852">
    <property type="entry name" value="THIOL:DISULFIDE INTERCHANGE PROTEIN DSBE"/>
    <property type="match status" value="1"/>
</dbReference>
<dbReference type="InterPro" id="IPR036249">
    <property type="entry name" value="Thioredoxin-like_sf"/>
</dbReference>
<name>A0A4R0NIL4_9SPHI</name>
<dbReference type="OrthoDB" id="1120316at2"/>
<feature type="signal peptide" evidence="5">
    <location>
        <begin position="1"/>
        <end position="22"/>
    </location>
</feature>
<keyword evidence="5" id="KW-0732">Signal</keyword>
<evidence type="ECO:0000313" key="8">
    <source>
        <dbReference type="Proteomes" id="UP000293347"/>
    </source>
</evidence>
<gene>
    <name evidence="7" type="ORF">EZ437_14970</name>
</gene>
<keyword evidence="4" id="KW-0676">Redox-active center</keyword>
<dbReference type="Pfam" id="PF08534">
    <property type="entry name" value="Redoxin"/>
    <property type="match status" value="1"/>
</dbReference>
<dbReference type="Gene3D" id="3.40.30.10">
    <property type="entry name" value="Glutaredoxin"/>
    <property type="match status" value="1"/>
</dbReference>
<dbReference type="Proteomes" id="UP000293347">
    <property type="component" value="Unassembled WGS sequence"/>
</dbReference>
<dbReference type="AlphaFoldDB" id="A0A4R0NIL4"/>
<evidence type="ECO:0000256" key="4">
    <source>
        <dbReference type="ARBA" id="ARBA00023284"/>
    </source>
</evidence>
<keyword evidence="2" id="KW-0201">Cytochrome c-type biogenesis</keyword>
<dbReference type="GO" id="GO:0016491">
    <property type="term" value="F:oxidoreductase activity"/>
    <property type="evidence" value="ECO:0007669"/>
    <property type="project" value="InterPro"/>
</dbReference>
<dbReference type="EMBL" id="SJSL01000003">
    <property type="protein sequence ID" value="TCD00520.1"/>
    <property type="molecule type" value="Genomic_DNA"/>
</dbReference>
<evidence type="ECO:0000313" key="7">
    <source>
        <dbReference type="EMBL" id="TCD00520.1"/>
    </source>
</evidence>
<keyword evidence="3" id="KW-1015">Disulfide bond</keyword>
<comment type="caution">
    <text evidence="7">The sequence shown here is derived from an EMBL/GenBank/DDBJ whole genome shotgun (WGS) entry which is preliminary data.</text>
</comment>
<feature type="chain" id="PRO_5020211811" evidence="5">
    <location>
        <begin position="23"/>
        <end position="855"/>
    </location>
</feature>
<dbReference type="PROSITE" id="PS51352">
    <property type="entry name" value="THIOREDOXIN_2"/>
    <property type="match status" value="1"/>
</dbReference>
<evidence type="ECO:0000256" key="2">
    <source>
        <dbReference type="ARBA" id="ARBA00022748"/>
    </source>
</evidence>
<proteinExistence type="predicted"/>
<protein>
    <submittedName>
        <fullName evidence="7">TlpA family protein disulfide reductase</fullName>
    </submittedName>
</protein>
<sequence length="855" mass="98607">MKRSAKLTLLFLTLLGVQSAIAAPKIPSKLQGLWYIESSNKGDWDAFTIVDNHVEFFYDLYQLDSISTGKSDYQLWVSSKAKGKVTLRVVLSSDSTGSFQFNKWDKPRTCKLVSKHPDVAYFPVTEAQNKVKGDWIFADKISNAFSINGKQILMDQQKWEMVWFGEYLNREYRALIKNKKNYRLVYVSKKGKSLRVAAEGAEKFYTLRASDPAIYQVLGNWYEPQANKWTYGFFENFAIYNNEFWDYQGLDFSANKGKVTLTKGAKVINLVFDKKNDSLLSVKADNGAVQEYKRAGKNLPAYQSRDESPFKDTHFQQIDTAYITGYLRNAPHLEPFTVSRTNVVKGEEENLYADVDSLGRFLIKVPLFNTQQVFIDWQRTNKIGVLEPGEHYFLHYDFTSGHYLIMGDNERLHNELAKYQPYTAFRESNDDQSRRAEIEKMKGMDYLEAKTAQLKKANSFFSDYLKLNPDLSAKTKYFVKNFNRYQTAFYLMQKRFDLDRAKQERFPEQYMAYVKDSLFTDPVKPFTLSRDFSSFCRDYIQYLKEADRSPGVSHTETLFKLVNNGSIPANNQEKQAVKLTWDIERLIGTDSVSSRKLTKTLTPAMAKLAGDLKSRHESTITDAAVETLWSNVLASDYAFYQKYITDEDIRNSYYSQAVMGNLDMTRKPLETKHFEALLREIKSPVFRSSVMDYQNYLLKKTTIDFTYAASLKNTEHLKSSKDADSLLKELLAPYKGKVVYIDFWGTWCGPCREEMKYVGKAKEALKGKDVIFMYFANSSPEFTWKNMIKEMDLTGENVVHYKLPDLQQNMLERRLSVSSFPTYMLVNKAGEITTAKAPRPSNPIGLVAAVDELLK</sequence>
<evidence type="ECO:0000256" key="1">
    <source>
        <dbReference type="ARBA" id="ARBA00004196"/>
    </source>
</evidence>
<dbReference type="SUPFAM" id="SSF52833">
    <property type="entry name" value="Thioredoxin-like"/>
    <property type="match status" value="1"/>
</dbReference>
<accession>A0A4R0NIL4</accession>
<dbReference type="InterPro" id="IPR013766">
    <property type="entry name" value="Thioredoxin_domain"/>
</dbReference>
<dbReference type="PANTHER" id="PTHR42852:SF6">
    <property type="entry name" value="THIOL:DISULFIDE INTERCHANGE PROTEIN DSBE"/>
    <property type="match status" value="1"/>
</dbReference>
<keyword evidence="8" id="KW-1185">Reference proteome</keyword>
<dbReference type="GO" id="GO:0017004">
    <property type="term" value="P:cytochrome complex assembly"/>
    <property type="evidence" value="ECO:0007669"/>
    <property type="project" value="UniProtKB-KW"/>
</dbReference>
<feature type="domain" description="Thioredoxin" evidence="6">
    <location>
        <begin position="696"/>
        <end position="855"/>
    </location>
</feature>
<dbReference type="GO" id="GO:0030313">
    <property type="term" value="C:cell envelope"/>
    <property type="evidence" value="ECO:0007669"/>
    <property type="project" value="UniProtKB-SubCell"/>
</dbReference>
<organism evidence="7 8">
    <name type="scientific">Pedobacter psychroterrae</name>
    <dbReference type="NCBI Taxonomy" id="2530453"/>
    <lineage>
        <taxon>Bacteria</taxon>
        <taxon>Pseudomonadati</taxon>
        <taxon>Bacteroidota</taxon>
        <taxon>Sphingobacteriia</taxon>
        <taxon>Sphingobacteriales</taxon>
        <taxon>Sphingobacteriaceae</taxon>
        <taxon>Pedobacter</taxon>
    </lineage>
</organism>
<dbReference type="CDD" id="cd02966">
    <property type="entry name" value="TlpA_like_family"/>
    <property type="match status" value="1"/>
</dbReference>
<reference evidence="7 8" key="1">
    <citation type="submission" date="2019-02" db="EMBL/GenBank/DDBJ databases">
        <title>Pedobacter sp. RP-1-14 sp. nov., isolated from Arctic soil.</title>
        <authorList>
            <person name="Dahal R.H."/>
        </authorList>
    </citation>
    <scope>NUCLEOTIDE SEQUENCE [LARGE SCALE GENOMIC DNA]</scope>
    <source>
        <strain evidence="7 8">RP-1-14</strain>
    </source>
</reference>
<evidence type="ECO:0000259" key="6">
    <source>
        <dbReference type="PROSITE" id="PS51352"/>
    </source>
</evidence>
<dbReference type="InterPro" id="IPR050553">
    <property type="entry name" value="Thioredoxin_ResA/DsbE_sf"/>
</dbReference>
<evidence type="ECO:0000256" key="3">
    <source>
        <dbReference type="ARBA" id="ARBA00023157"/>
    </source>
</evidence>
<dbReference type="RefSeq" id="WP_131596869.1">
    <property type="nucleotide sequence ID" value="NZ_SJSL01000003.1"/>
</dbReference>
<evidence type="ECO:0000256" key="5">
    <source>
        <dbReference type="SAM" id="SignalP"/>
    </source>
</evidence>
<comment type="subcellular location">
    <subcellularLocation>
        <location evidence="1">Cell envelope</location>
    </subcellularLocation>
</comment>
<dbReference type="InterPro" id="IPR013740">
    <property type="entry name" value="Redoxin"/>
</dbReference>